<name>A0A5N5EG73_9ACTN</name>
<proteinExistence type="predicted"/>
<dbReference type="PANTHER" id="PTHR43162">
    <property type="match status" value="1"/>
</dbReference>
<dbReference type="RefSeq" id="WP_151513171.1">
    <property type="nucleotide sequence ID" value="NZ_VYUA01000042.1"/>
</dbReference>
<keyword evidence="3" id="KW-1185">Reference proteome</keyword>
<dbReference type="Proteomes" id="UP000326907">
    <property type="component" value="Unassembled WGS sequence"/>
</dbReference>
<evidence type="ECO:0000313" key="2">
    <source>
        <dbReference type="EMBL" id="KAB2588721.1"/>
    </source>
</evidence>
<evidence type="ECO:0000313" key="3">
    <source>
        <dbReference type="Proteomes" id="UP000326907"/>
    </source>
</evidence>
<protein>
    <submittedName>
        <fullName evidence="2">NmrA family transcriptional regulator</fullName>
    </submittedName>
</protein>
<sequence length="303" mass="31262">MTKNTAYETKKTYTKQGAADSTAQEGARVMGTVVVTSGTGKTGRRVAERLAALGVPVRAGSRAGEVPFDWQDESGWAAALEGTEAAYVAYYPDLAVPGAAGAMAAFGRVAAASGLRRVVLLSGRGEPQAAVAEEALRGACGEVELTVVRSAFFAQNFSEGALLDSVLGGELVFPAGSTAEPFLDIDDLADVVVAALTGDGHAGALYELTGPRSLTFEEAAEEIGRAAGRPVRYVPVSGPAYAEVLEGFGVSGPEAGFLAELFATLLDGHNSATTDGVKRVLGREAKEFTAFTREAARDGAWHG</sequence>
<dbReference type="Gene3D" id="3.90.25.10">
    <property type="entry name" value="UDP-galactose 4-epimerase, domain 1"/>
    <property type="match status" value="1"/>
</dbReference>
<dbReference type="AlphaFoldDB" id="A0A5N5EG73"/>
<dbReference type="Gene3D" id="3.40.50.720">
    <property type="entry name" value="NAD(P)-binding Rossmann-like Domain"/>
    <property type="match status" value="1"/>
</dbReference>
<reference evidence="2 3" key="1">
    <citation type="submission" date="2019-09" db="EMBL/GenBank/DDBJ databases">
        <authorList>
            <person name="Liu P."/>
        </authorList>
    </citation>
    <scope>NUCLEOTIDE SEQUENCE [LARGE SCALE GENOMIC DNA]</scope>
    <source>
        <strain evidence="2 3">TRM68085</strain>
    </source>
</reference>
<gene>
    <name evidence="2" type="ORF">F5983_30615</name>
</gene>
<evidence type="ECO:0000256" key="1">
    <source>
        <dbReference type="SAM" id="MobiDB-lite"/>
    </source>
</evidence>
<organism evidence="2 3">
    <name type="scientific">Streptomyces arboris</name>
    <dbReference type="NCBI Taxonomy" id="2600619"/>
    <lineage>
        <taxon>Bacteria</taxon>
        <taxon>Bacillati</taxon>
        <taxon>Actinomycetota</taxon>
        <taxon>Actinomycetes</taxon>
        <taxon>Kitasatosporales</taxon>
        <taxon>Streptomycetaceae</taxon>
        <taxon>Streptomyces</taxon>
    </lineage>
</organism>
<dbReference type="InterPro" id="IPR036291">
    <property type="entry name" value="NAD(P)-bd_dom_sf"/>
</dbReference>
<accession>A0A5N5EG73</accession>
<comment type="caution">
    <text evidence="2">The sequence shown here is derived from an EMBL/GenBank/DDBJ whole genome shotgun (WGS) entry which is preliminary data.</text>
</comment>
<feature type="region of interest" description="Disordered" evidence="1">
    <location>
        <begin position="1"/>
        <end position="21"/>
    </location>
</feature>
<dbReference type="SUPFAM" id="SSF51735">
    <property type="entry name" value="NAD(P)-binding Rossmann-fold domains"/>
    <property type="match status" value="1"/>
</dbReference>
<dbReference type="EMBL" id="VYUA01000042">
    <property type="protein sequence ID" value="KAB2588721.1"/>
    <property type="molecule type" value="Genomic_DNA"/>
</dbReference>
<dbReference type="PANTHER" id="PTHR43162:SF1">
    <property type="entry name" value="PRESTALK A DIFFERENTIATION PROTEIN A"/>
    <property type="match status" value="1"/>
</dbReference>
<dbReference type="InterPro" id="IPR051604">
    <property type="entry name" value="Ergot_Alk_Oxidoreductase"/>
</dbReference>